<reference evidence="1" key="1">
    <citation type="submission" date="2022-12" db="EMBL/GenBank/DDBJ databases">
        <title>Genome Sequence of Lasiodiplodia mahajangana.</title>
        <authorList>
            <person name="Buettner E."/>
        </authorList>
    </citation>
    <scope>NUCLEOTIDE SEQUENCE</scope>
    <source>
        <strain evidence="1">VT137</strain>
    </source>
</reference>
<evidence type="ECO:0000313" key="2">
    <source>
        <dbReference type="Proteomes" id="UP001153332"/>
    </source>
</evidence>
<evidence type="ECO:0000313" key="1">
    <source>
        <dbReference type="EMBL" id="KAJ8128445.1"/>
    </source>
</evidence>
<dbReference type="EMBL" id="JAPUUL010001066">
    <property type="protein sequence ID" value="KAJ8128445.1"/>
    <property type="molecule type" value="Genomic_DNA"/>
</dbReference>
<accession>A0ACC2JLU7</accession>
<proteinExistence type="predicted"/>
<sequence length="128" mass="14414">MNESEINMIVTRKTILDDDMYDESSRSALVIHPDTVQVDDMIAGGGGGVVLVELIAPRRNGKLRPTYPAGILVINLGRNSKEEECYQRVGMFDVKYKDTSSSDVHQELALKRAQALFDNRELRELYIV</sequence>
<organism evidence="1 2">
    <name type="scientific">Lasiodiplodia mahajangana</name>
    <dbReference type="NCBI Taxonomy" id="1108764"/>
    <lineage>
        <taxon>Eukaryota</taxon>
        <taxon>Fungi</taxon>
        <taxon>Dikarya</taxon>
        <taxon>Ascomycota</taxon>
        <taxon>Pezizomycotina</taxon>
        <taxon>Dothideomycetes</taxon>
        <taxon>Dothideomycetes incertae sedis</taxon>
        <taxon>Botryosphaeriales</taxon>
        <taxon>Botryosphaeriaceae</taxon>
        <taxon>Lasiodiplodia</taxon>
    </lineage>
</organism>
<dbReference type="Proteomes" id="UP001153332">
    <property type="component" value="Unassembled WGS sequence"/>
</dbReference>
<gene>
    <name evidence="1" type="ORF">O1611_g5187</name>
</gene>
<protein>
    <submittedName>
        <fullName evidence="1">Uncharacterized protein</fullName>
    </submittedName>
</protein>
<comment type="caution">
    <text evidence="1">The sequence shown here is derived from an EMBL/GenBank/DDBJ whole genome shotgun (WGS) entry which is preliminary data.</text>
</comment>
<keyword evidence="2" id="KW-1185">Reference proteome</keyword>
<name>A0ACC2JLU7_9PEZI</name>